<accession>A0A975HKR8</accession>
<dbReference type="PROSITE" id="PS51186">
    <property type="entry name" value="GNAT"/>
    <property type="match status" value="1"/>
</dbReference>
<dbReference type="GO" id="GO:0016747">
    <property type="term" value="F:acyltransferase activity, transferring groups other than amino-acyl groups"/>
    <property type="evidence" value="ECO:0007669"/>
    <property type="project" value="InterPro"/>
</dbReference>
<dbReference type="RefSeq" id="WP_208842962.1">
    <property type="nucleotide sequence ID" value="NZ_CP072133.1"/>
</dbReference>
<dbReference type="AlphaFoldDB" id="A0A975HKR8"/>
<dbReference type="InterPro" id="IPR016181">
    <property type="entry name" value="Acyl_CoA_acyltransferase"/>
</dbReference>
<name>A0A975HKR8_9GAMM</name>
<dbReference type="InterPro" id="IPR000182">
    <property type="entry name" value="GNAT_dom"/>
</dbReference>
<dbReference type="KEGG" id="pxi:J5O05_16260"/>
<dbReference type="Gene3D" id="3.40.630.30">
    <property type="match status" value="1"/>
</dbReference>
<evidence type="ECO:0000313" key="3">
    <source>
        <dbReference type="Proteomes" id="UP000664904"/>
    </source>
</evidence>
<evidence type="ECO:0000313" key="2">
    <source>
        <dbReference type="EMBL" id="QTH71321.1"/>
    </source>
</evidence>
<keyword evidence="3" id="KW-1185">Reference proteome</keyword>
<proteinExistence type="predicted"/>
<protein>
    <submittedName>
        <fullName evidence="2">GNAT family N-acetyltransferase</fullName>
    </submittedName>
</protein>
<dbReference type="PANTHER" id="PTHR43792:SF1">
    <property type="entry name" value="N-ACETYLTRANSFERASE DOMAIN-CONTAINING PROTEIN"/>
    <property type="match status" value="1"/>
</dbReference>
<dbReference type="EMBL" id="CP072133">
    <property type="protein sequence ID" value="QTH71321.1"/>
    <property type="molecule type" value="Genomic_DNA"/>
</dbReference>
<dbReference type="Pfam" id="PF13302">
    <property type="entry name" value="Acetyltransf_3"/>
    <property type="match status" value="1"/>
</dbReference>
<dbReference type="CDD" id="cd04301">
    <property type="entry name" value="NAT_SF"/>
    <property type="match status" value="1"/>
</dbReference>
<gene>
    <name evidence="2" type="ORF">J5O05_16260</name>
</gene>
<reference evidence="2" key="1">
    <citation type="submission" date="2021-03" db="EMBL/GenBank/DDBJ databases">
        <title>Complete Genome of Pseudoalteromonas xiamenensis STKMTI.2, a new potential marine bacterium producing anti-Vibrio compounds.</title>
        <authorList>
            <person name="Handayani D.P."/>
            <person name="Isnansetyo A."/>
            <person name="Istiqomah I."/>
            <person name="Jumina J."/>
        </authorList>
    </citation>
    <scope>NUCLEOTIDE SEQUENCE</scope>
    <source>
        <strain evidence="2">STKMTI.2</strain>
    </source>
</reference>
<organism evidence="2 3">
    <name type="scientific">Pseudoalteromonas xiamenensis</name>
    <dbReference type="NCBI Taxonomy" id="882626"/>
    <lineage>
        <taxon>Bacteria</taxon>
        <taxon>Pseudomonadati</taxon>
        <taxon>Pseudomonadota</taxon>
        <taxon>Gammaproteobacteria</taxon>
        <taxon>Alteromonadales</taxon>
        <taxon>Pseudoalteromonadaceae</taxon>
        <taxon>Pseudoalteromonas</taxon>
    </lineage>
</organism>
<dbReference type="InterPro" id="IPR051531">
    <property type="entry name" value="N-acetyltransferase"/>
</dbReference>
<dbReference type="Proteomes" id="UP000664904">
    <property type="component" value="Chromosome"/>
</dbReference>
<sequence length="184" mass="20980">MNKELEIYSERLLMRPLAKEDWMLFETLHRTPSIIAQCFDPPTNKELQQKFAARLGSWNNCTSMPLCLCVLTQDGQKIGILGYSLNEKQVREIGYLYLPEFHGKGYASEALNALIRWCEKEIKVTEFAAVVSEGNVGSMKVLERAGFTLMSIEKEAFQIGGEKITDYYFSYQKAEGVSSDGLWR</sequence>
<dbReference type="PANTHER" id="PTHR43792">
    <property type="entry name" value="GNAT FAMILY, PUTATIVE (AFU_ORTHOLOGUE AFUA_3G00765)-RELATED-RELATED"/>
    <property type="match status" value="1"/>
</dbReference>
<evidence type="ECO:0000259" key="1">
    <source>
        <dbReference type="PROSITE" id="PS51186"/>
    </source>
</evidence>
<dbReference type="SUPFAM" id="SSF55729">
    <property type="entry name" value="Acyl-CoA N-acyltransferases (Nat)"/>
    <property type="match status" value="1"/>
</dbReference>
<feature type="domain" description="N-acetyltransferase" evidence="1">
    <location>
        <begin position="12"/>
        <end position="174"/>
    </location>
</feature>